<dbReference type="PANTHER" id="PTHR15430">
    <property type="entry name" value="GLOMULIN"/>
    <property type="match status" value="1"/>
</dbReference>
<dbReference type="InterPro" id="IPR019516">
    <property type="entry name" value="Glomulin/ALF4"/>
</dbReference>
<dbReference type="GO" id="GO:0005737">
    <property type="term" value="C:cytoplasm"/>
    <property type="evidence" value="ECO:0007669"/>
    <property type="project" value="TreeGrafter"/>
</dbReference>
<dbReference type="EMBL" id="JAPXFL010000008">
    <property type="protein sequence ID" value="KAK9502572.1"/>
    <property type="molecule type" value="Genomic_DNA"/>
</dbReference>
<dbReference type="AlphaFoldDB" id="A0AAW1D112"/>
<evidence type="ECO:0008006" key="3">
    <source>
        <dbReference type="Google" id="ProtNLM"/>
    </source>
</evidence>
<evidence type="ECO:0000313" key="1">
    <source>
        <dbReference type="EMBL" id="KAK9502572.1"/>
    </source>
</evidence>
<gene>
    <name evidence="1" type="ORF">O3M35_011322</name>
</gene>
<name>A0AAW1D112_9HEMI</name>
<dbReference type="PANTHER" id="PTHR15430:SF1">
    <property type="entry name" value="GLOMULIN"/>
    <property type="match status" value="1"/>
</dbReference>
<sequence>MDTQEFISSVEKTLKEKPEDAINILRDPINSEVLGKCCWELIPRLSANLTEEYYIKNVNIYDCTVDLLLEIANTANPEDVFFEFIELAEKQKFFRSFINILRAIRILLMRAPQRRGTSISWCCSAIGHYLSEINLPQNSKLEGDEELILENDVQFQLVEEVYIEVLDFFSPFIEEIESGNYTVSEKHIDIYKDTLLKYLLKLFGHPLVSTYLEHSNNKSAFRRIAEKILQYIACFHIDFFSFLEYATFSSKENINLESEFNNLSLGVFYYLILVEGLYINEISHVYSNLYLFRQILWLCLTLMNSEDSRAHWKGLSLAENILKRIVEKELDFKKIDRFQSQEFVQLCSKIMIYSDSKRNRQKAVAIFTTFIRIFNPCGRYYLLLCIPEKIKEPGLIGYLSVKAKDFIAEALLRKNLEELKYFNGKCLHDLIKKFCSLENDTETDLMRYADQIVPSLNLLRYLVLRDKTNFTGIFDLIPILEKTYFSPLQKAIEISRAHYNLQKKEIHQSSGDSNQKFPTAVSVGGENLPEFSLEQKLQILNNALNMFDLIESLLTRLTECINDQS</sequence>
<dbReference type="GO" id="GO:0055105">
    <property type="term" value="F:ubiquitin-protein transferase inhibitor activity"/>
    <property type="evidence" value="ECO:0007669"/>
    <property type="project" value="TreeGrafter"/>
</dbReference>
<reference evidence="1 2" key="1">
    <citation type="submission" date="2022-12" db="EMBL/GenBank/DDBJ databases">
        <title>Chromosome-level genome assembly of true bugs.</title>
        <authorList>
            <person name="Ma L."/>
            <person name="Li H."/>
        </authorList>
    </citation>
    <scope>NUCLEOTIDE SEQUENCE [LARGE SCALE GENOMIC DNA]</scope>
    <source>
        <strain evidence="1">Lab_2022b</strain>
    </source>
</reference>
<dbReference type="Pfam" id="PF08568">
    <property type="entry name" value="Kinetochor_Ybp2"/>
    <property type="match status" value="1"/>
</dbReference>
<proteinExistence type="predicted"/>
<dbReference type="Proteomes" id="UP001461498">
    <property type="component" value="Unassembled WGS sequence"/>
</dbReference>
<comment type="caution">
    <text evidence="1">The sequence shown here is derived from an EMBL/GenBank/DDBJ whole genome shotgun (WGS) entry which is preliminary data.</text>
</comment>
<protein>
    <recommendedName>
        <fullName evidence="3">Glomulin</fullName>
    </recommendedName>
</protein>
<accession>A0AAW1D112</accession>
<keyword evidence="2" id="KW-1185">Reference proteome</keyword>
<organism evidence="1 2">
    <name type="scientific">Rhynocoris fuscipes</name>
    <dbReference type="NCBI Taxonomy" id="488301"/>
    <lineage>
        <taxon>Eukaryota</taxon>
        <taxon>Metazoa</taxon>
        <taxon>Ecdysozoa</taxon>
        <taxon>Arthropoda</taxon>
        <taxon>Hexapoda</taxon>
        <taxon>Insecta</taxon>
        <taxon>Pterygota</taxon>
        <taxon>Neoptera</taxon>
        <taxon>Paraneoptera</taxon>
        <taxon>Hemiptera</taxon>
        <taxon>Heteroptera</taxon>
        <taxon>Panheteroptera</taxon>
        <taxon>Cimicomorpha</taxon>
        <taxon>Reduviidae</taxon>
        <taxon>Harpactorinae</taxon>
        <taxon>Harpactorini</taxon>
        <taxon>Rhynocoris</taxon>
    </lineage>
</organism>
<dbReference type="InterPro" id="IPR013877">
    <property type="entry name" value="YAP-bd/ALF4/Glomulin"/>
</dbReference>
<evidence type="ECO:0000313" key="2">
    <source>
        <dbReference type="Proteomes" id="UP001461498"/>
    </source>
</evidence>